<dbReference type="KEGG" id="pht:BLM14_11875"/>
<reference evidence="1 2" key="1">
    <citation type="journal article" date="2017" name="Int J Environ Stud">
        <title>Does the Miocene-Pliocene relict legume Oxytropis triphylla form nitrogen-fixing nodules with a combination of bacterial strains?</title>
        <authorList>
            <person name="Safronova V."/>
            <person name="Belimov A."/>
            <person name="Sazanova A."/>
            <person name="Kuznetsova I."/>
            <person name="Popova J."/>
            <person name="Andronov E."/>
            <person name="Verkhozina A."/>
            <person name="Tikhonovich I."/>
        </authorList>
    </citation>
    <scope>NUCLEOTIDE SEQUENCE [LARGE SCALE GENOMIC DNA]</scope>
    <source>
        <strain evidence="1 2">Tri-38</strain>
    </source>
</reference>
<name>A0A2N9W3E6_9HYPH</name>
<dbReference type="Proteomes" id="UP000232163">
    <property type="component" value="Unassembled WGS sequence"/>
</dbReference>
<protein>
    <recommendedName>
        <fullName evidence="3">Photosynthesis system II assembly factor Ycf48/Hcf136-like domain-containing protein</fullName>
    </recommendedName>
</protein>
<sequence>MTVSLADPKVVYGAYGVLQMSRDAGKSWSEVGPLPDNLIDMAASANDAKTIYAATEMGLAVSKDEGRTWETILDGAPVSFVEVTGDGTAYAFVLGRGFVRFREDQPTPDTVSNDWGNRIPLHLAVDPTNAKRMFVATHKGDILVSADGGIKWTVLGG</sequence>
<dbReference type="SUPFAM" id="SSF110296">
    <property type="entry name" value="Oligoxyloglucan reducing end-specific cellobiohydrolase"/>
    <property type="match status" value="1"/>
</dbReference>
<organism evidence="1 2">
    <name type="scientific">Phyllobacterium zundukense</name>
    <dbReference type="NCBI Taxonomy" id="1867719"/>
    <lineage>
        <taxon>Bacteria</taxon>
        <taxon>Pseudomonadati</taxon>
        <taxon>Pseudomonadota</taxon>
        <taxon>Alphaproteobacteria</taxon>
        <taxon>Hyphomicrobiales</taxon>
        <taxon>Phyllobacteriaceae</taxon>
        <taxon>Phyllobacterium</taxon>
    </lineage>
</organism>
<comment type="caution">
    <text evidence="1">The sequence shown here is derived from an EMBL/GenBank/DDBJ whole genome shotgun (WGS) entry which is preliminary data.</text>
</comment>
<dbReference type="EMBL" id="MZMT01000003">
    <property type="protein sequence ID" value="PIO46264.1"/>
    <property type="molecule type" value="Genomic_DNA"/>
</dbReference>
<accession>A0A2N9W3E6</accession>
<dbReference type="AlphaFoldDB" id="A0A2N9W3E6"/>
<dbReference type="Gene3D" id="2.130.10.10">
    <property type="entry name" value="YVTN repeat-like/Quinoprotein amine dehydrogenase"/>
    <property type="match status" value="2"/>
</dbReference>
<gene>
    <name evidence="1" type="ORF">B5P45_00180</name>
</gene>
<dbReference type="InterPro" id="IPR015943">
    <property type="entry name" value="WD40/YVTN_repeat-like_dom_sf"/>
</dbReference>
<evidence type="ECO:0000313" key="1">
    <source>
        <dbReference type="EMBL" id="PIO46264.1"/>
    </source>
</evidence>
<evidence type="ECO:0008006" key="3">
    <source>
        <dbReference type="Google" id="ProtNLM"/>
    </source>
</evidence>
<keyword evidence="2" id="KW-1185">Reference proteome</keyword>
<evidence type="ECO:0000313" key="2">
    <source>
        <dbReference type="Proteomes" id="UP000232163"/>
    </source>
</evidence>
<proteinExistence type="predicted"/>